<name>A0A379DDB0_9FIRM</name>
<proteinExistence type="predicted"/>
<keyword evidence="1" id="KW-1133">Transmembrane helix</keyword>
<evidence type="ECO:0000313" key="3">
    <source>
        <dbReference type="Proteomes" id="UP000254777"/>
    </source>
</evidence>
<organism evidence="2 3">
    <name type="scientific">Peptoniphilus indolicus</name>
    <dbReference type="NCBI Taxonomy" id="33030"/>
    <lineage>
        <taxon>Bacteria</taxon>
        <taxon>Bacillati</taxon>
        <taxon>Bacillota</taxon>
        <taxon>Tissierellia</taxon>
        <taxon>Tissierellales</taxon>
        <taxon>Peptoniphilaceae</taxon>
        <taxon>Peptoniphilus</taxon>
    </lineage>
</organism>
<dbReference type="GO" id="GO:0050482">
    <property type="term" value="P:arachidonate secretion"/>
    <property type="evidence" value="ECO:0007669"/>
    <property type="project" value="InterPro"/>
</dbReference>
<accession>A0A379DDB0</accession>
<gene>
    <name evidence="2" type="ORF">NCTC11088_01552</name>
</gene>
<dbReference type="EMBL" id="UGTH01000001">
    <property type="protein sequence ID" value="SUB75750.1"/>
    <property type="molecule type" value="Genomic_DNA"/>
</dbReference>
<dbReference type="InterPro" id="IPR036444">
    <property type="entry name" value="PLipase_A2_dom_sf"/>
</dbReference>
<dbReference type="SUPFAM" id="SSF48619">
    <property type="entry name" value="Phospholipase A2, PLA2"/>
    <property type="match status" value="1"/>
</dbReference>
<dbReference type="GO" id="GO:0006644">
    <property type="term" value="P:phospholipid metabolic process"/>
    <property type="evidence" value="ECO:0007669"/>
    <property type="project" value="InterPro"/>
</dbReference>
<dbReference type="RefSeq" id="WP_004821016.1">
    <property type="nucleotide sequence ID" value="NZ_UGTH01000001.1"/>
</dbReference>
<reference evidence="2 3" key="1">
    <citation type="submission" date="2018-06" db="EMBL/GenBank/DDBJ databases">
        <authorList>
            <consortium name="Pathogen Informatics"/>
            <person name="Doyle S."/>
        </authorList>
    </citation>
    <scope>NUCLEOTIDE SEQUENCE [LARGE SCALE GENOMIC DNA]</scope>
    <source>
        <strain evidence="2 3">NCTC11088</strain>
    </source>
</reference>
<evidence type="ECO:0000313" key="2">
    <source>
        <dbReference type="EMBL" id="SUB75750.1"/>
    </source>
</evidence>
<keyword evidence="1" id="KW-0472">Membrane</keyword>
<dbReference type="AlphaFoldDB" id="A0A379DDB0"/>
<feature type="transmembrane region" description="Helical" evidence="1">
    <location>
        <begin position="9"/>
        <end position="28"/>
    </location>
</feature>
<sequence length="177" mass="20607">MKNLSKRTIVYIGLFIIIFAIGFSKVYMKYYNSDKKIMSDVSKYMVEENGERYFNLEKAKKDRVREKVINLGNLVNDLADVWEFRNLEETEDNNVSKKVIYGNFCGKDNNGWDKNPIDDLDAACKGFAKCSLYNKDNTGCSIQFCKELDWVIEFAQDGSRKKEYAMALRVLFGYKNQ</sequence>
<evidence type="ECO:0000256" key="1">
    <source>
        <dbReference type="SAM" id="Phobius"/>
    </source>
</evidence>
<dbReference type="Gene3D" id="1.20.90.10">
    <property type="entry name" value="Phospholipase A2 domain"/>
    <property type="match status" value="1"/>
</dbReference>
<dbReference type="Proteomes" id="UP000254777">
    <property type="component" value="Unassembled WGS sequence"/>
</dbReference>
<protein>
    <submittedName>
        <fullName evidence="2">Uncharacterized protein</fullName>
    </submittedName>
</protein>
<dbReference type="GO" id="GO:0004623">
    <property type="term" value="F:phospholipase A2 activity"/>
    <property type="evidence" value="ECO:0007669"/>
    <property type="project" value="InterPro"/>
</dbReference>
<keyword evidence="1" id="KW-0812">Transmembrane</keyword>